<dbReference type="OrthoDB" id="9795329at2"/>
<dbReference type="InterPro" id="IPR036282">
    <property type="entry name" value="Glutathione-S-Trfase_C_sf"/>
</dbReference>
<evidence type="ECO:0000313" key="3">
    <source>
        <dbReference type="Proteomes" id="UP000285523"/>
    </source>
</evidence>
<dbReference type="InterPro" id="IPR050983">
    <property type="entry name" value="GST_Omega/HSP26"/>
</dbReference>
<dbReference type="CDD" id="cd03049">
    <property type="entry name" value="GST_N_3"/>
    <property type="match status" value="1"/>
</dbReference>
<evidence type="ECO:0000259" key="1">
    <source>
        <dbReference type="PROSITE" id="PS50404"/>
    </source>
</evidence>
<keyword evidence="2" id="KW-0808">Transferase</keyword>
<dbReference type="GO" id="GO:0016740">
    <property type="term" value="F:transferase activity"/>
    <property type="evidence" value="ECO:0007669"/>
    <property type="project" value="UniProtKB-KW"/>
</dbReference>
<dbReference type="AlphaFoldDB" id="A0A418V3V3"/>
<reference evidence="2 3" key="1">
    <citation type="submission" date="2018-09" db="EMBL/GenBank/DDBJ databases">
        <title>Draft genome sequence of Rhodopseudomonas palustris 2.1.18.</title>
        <authorList>
            <person name="Robertson S.L."/>
            <person name="Meyer T.E."/>
            <person name="Kyndt J.A."/>
        </authorList>
    </citation>
    <scope>NUCLEOTIDE SEQUENCE [LARGE SCALE GENOMIC DNA]</scope>
    <source>
        <strain evidence="2 3">2.1.18</strain>
    </source>
</reference>
<dbReference type="SUPFAM" id="SSF47616">
    <property type="entry name" value="GST C-terminal domain-like"/>
    <property type="match status" value="1"/>
</dbReference>
<dbReference type="InterPro" id="IPR036249">
    <property type="entry name" value="Thioredoxin-like_sf"/>
</dbReference>
<dbReference type="EMBL" id="QYYD01000015">
    <property type="protein sequence ID" value="RJF70736.1"/>
    <property type="molecule type" value="Genomic_DNA"/>
</dbReference>
<dbReference type="PANTHER" id="PTHR43968">
    <property type="match status" value="1"/>
</dbReference>
<evidence type="ECO:0000313" key="2">
    <source>
        <dbReference type="EMBL" id="RJF70736.1"/>
    </source>
</evidence>
<comment type="caution">
    <text evidence="2">The sequence shown here is derived from an EMBL/GenBank/DDBJ whole genome shotgun (WGS) entry which is preliminary data.</text>
</comment>
<gene>
    <name evidence="2" type="ORF">D4Q52_15550</name>
</gene>
<dbReference type="CDD" id="cd03205">
    <property type="entry name" value="GST_C_6"/>
    <property type="match status" value="1"/>
</dbReference>
<proteinExistence type="predicted"/>
<dbReference type="RefSeq" id="WP_119857472.1">
    <property type="nucleotide sequence ID" value="NZ_QYYD01000015.1"/>
</dbReference>
<accession>A0A418V3V3</accession>
<organism evidence="2 3">
    <name type="scientific">Rhodopseudomonas palustris</name>
    <dbReference type="NCBI Taxonomy" id="1076"/>
    <lineage>
        <taxon>Bacteria</taxon>
        <taxon>Pseudomonadati</taxon>
        <taxon>Pseudomonadota</taxon>
        <taxon>Alphaproteobacteria</taxon>
        <taxon>Hyphomicrobiales</taxon>
        <taxon>Nitrobacteraceae</taxon>
        <taxon>Rhodopseudomonas</taxon>
    </lineage>
</organism>
<dbReference type="Pfam" id="PF13417">
    <property type="entry name" value="GST_N_3"/>
    <property type="match status" value="1"/>
</dbReference>
<dbReference type="SUPFAM" id="SSF52833">
    <property type="entry name" value="Thioredoxin-like"/>
    <property type="match status" value="1"/>
</dbReference>
<protein>
    <submittedName>
        <fullName evidence="2">Glutathione S-transferase</fullName>
    </submittedName>
</protein>
<dbReference type="PANTHER" id="PTHR43968:SF6">
    <property type="entry name" value="GLUTATHIONE S-TRANSFERASE OMEGA"/>
    <property type="match status" value="1"/>
</dbReference>
<dbReference type="Gene3D" id="3.40.30.10">
    <property type="entry name" value="Glutaredoxin"/>
    <property type="match status" value="1"/>
</dbReference>
<feature type="domain" description="GST N-terminal" evidence="1">
    <location>
        <begin position="1"/>
        <end position="82"/>
    </location>
</feature>
<dbReference type="GO" id="GO:0005737">
    <property type="term" value="C:cytoplasm"/>
    <property type="evidence" value="ECO:0007669"/>
    <property type="project" value="TreeGrafter"/>
</dbReference>
<dbReference type="Gene3D" id="1.20.1050.10">
    <property type="match status" value="1"/>
</dbReference>
<sequence>MKLYHSTASPFVRKVMVLAYETGLVDRLELVSAVVSPVARDASVVAHNPTGHIPTLVLEDGTALYDSGVICQYLDTLHDGPPLLPAGPLDRARALCLQALGDGIMNAGVLIRFENALRPSELRWQAWLDGQSSKIQSSLDVLESDWLAYLEQPVDIGAITVACALSYIDFRELRPGWRETVPSLADWHARFAQRRSMQQTQLRAIS</sequence>
<name>A0A418V3V3_RHOPL</name>
<dbReference type="Proteomes" id="UP000285523">
    <property type="component" value="Unassembled WGS sequence"/>
</dbReference>
<dbReference type="PROSITE" id="PS50404">
    <property type="entry name" value="GST_NTER"/>
    <property type="match status" value="1"/>
</dbReference>
<dbReference type="InterPro" id="IPR004045">
    <property type="entry name" value="Glutathione_S-Trfase_N"/>
</dbReference>